<dbReference type="GO" id="GO:0005684">
    <property type="term" value="C:U2-type spliceosomal complex"/>
    <property type="evidence" value="ECO:0007669"/>
    <property type="project" value="TreeGrafter"/>
</dbReference>
<dbReference type="Pfam" id="PF13920">
    <property type="entry name" value="zf-C3HC4_3"/>
    <property type="match status" value="1"/>
</dbReference>
<dbReference type="SUPFAM" id="SSF57850">
    <property type="entry name" value="RING/U-box"/>
    <property type="match status" value="1"/>
</dbReference>
<dbReference type="AlphaFoldDB" id="A0A182E1G2"/>
<accession>A0A182E1G2</accession>
<evidence type="ECO:0000256" key="5">
    <source>
        <dbReference type="SAM" id="MobiDB-lite"/>
    </source>
</evidence>
<gene>
    <name evidence="8" type="ORF">NOO_LOCUS1798</name>
</gene>
<dbReference type="OrthoDB" id="25761at2759"/>
<dbReference type="CDD" id="cd16539">
    <property type="entry name" value="RING-HC_RNF113A_B"/>
    <property type="match status" value="1"/>
</dbReference>
<dbReference type="PROSITE" id="PS50103">
    <property type="entry name" value="ZF_C3H1"/>
    <property type="match status" value="1"/>
</dbReference>
<dbReference type="EMBL" id="UYRW01000247">
    <property type="protein sequence ID" value="VDK64951.1"/>
    <property type="molecule type" value="Genomic_DNA"/>
</dbReference>
<evidence type="ECO:0000256" key="2">
    <source>
        <dbReference type="ARBA" id="ARBA00022771"/>
    </source>
</evidence>
<dbReference type="GO" id="GO:0008270">
    <property type="term" value="F:zinc ion binding"/>
    <property type="evidence" value="ECO:0007669"/>
    <property type="project" value="UniProtKB-KW"/>
</dbReference>
<evidence type="ECO:0000256" key="3">
    <source>
        <dbReference type="ARBA" id="ARBA00022833"/>
    </source>
</evidence>
<evidence type="ECO:0000256" key="1">
    <source>
        <dbReference type="ARBA" id="ARBA00022723"/>
    </source>
</evidence>
<dbReference type="InterPro" id="IPR001841">
    <property type="entry name" value="Znf_RING"/>
</dbReference>
<name>A0A182E1G2_ONCOC</name>
<evidence type="ECO:0000313" key="9">
    <source>
        <dbReference type="Proteomes" id="UP000271087"/>
    </source>
</evidence>
<feature type="region of interest" description="Disordered" evidence="5">
    <location>
        <begin position="323"/>
        <end position="355"/>
    </location>
</feature>
<dbReference type="STRING" id="42157.A0A182E1G2"/>
<dbReference type="InterPro" id="IPR036855">
    <property type="entry name" value="Znf_CCCH_sf"/>
</dbReference>
<protein>
    <submittedName>
        <fullName evidence="10">RING finger protein 113A</fullName>
    </submittedName>
</protein>
<evidence type="ECO:0000256" key="4">
    <source>
        <dbReference type="PROSITE-ProRule" id="PRU00723"/>
    </source>
</evidence>
<dbReference type="InterPro" id="IPR000571">
    <property type="entry name" value="Znf_CCCH"/>
</dbReference>
<feature type="compositionally biased region" description="Basic and acidic residues" evidence="5">
    <location>
        <begin position="41"/>
        <end position="55"/>
    </location>
</feature>
<dbReference type="SMART" id="SM00356">
    <property type="entry name" value="ZnF_C3H1"/>
    <property type="match status" value="1"/>
</dbReference>
<dbReference type="SUPFAM" id="SSF90229">
    <property type="entry name" value="CCCH zinc finger"/>
    <property type="match status" value="1"/>
</dbReference>
<dbReference type="FunFam" id="3.30.40.10:FF:000045">
    <property type="entry name" value="RING finger protein 113A"/>
    <property type="match status" value="1"/>
</dbReference>
<dbReference type="InterPro" id="IPR017907">
    <property type="entry name" value="Znf_RING_CS"/>
</dbReference>
<evidence type="ECO:0000259" key="7">
    <source>
        <dbReference type="PROSITE" id="PS50103"/>
    </source>
</evidence>
<feature type="domain" description="RING-type" evidence="6">
    <location>
        <begin position="265"/>
        <end position="303"/>
    </location>
</feature>
<sequence>MSSQELIEEKSSMAVFRSRKNVGRNAASRRKSISETSDSSNDAKDENKVVKYVDGRKRRKNPMIQSTARRKIQKASESTSGSTSSSSGDEESIQNDPLRVTFASSGTAERAGPSDMGATAINEIDTDIKSDAQAQFERVQQILKEERDDKVYRGAALYGAKEKKDTVWGNASSGLNRFGPIRAPNFLRQSVRWDFAPDICKDYKETGFCTFGDSCKFLHDRTDYKHGWEIERDYAAGKMKENDEDKYRISSEDDEEEESELPFKCFICRQSFVNPIITKCKHYFCEKCALQHFQKTPKCYICEQNTMGVFKVAKDLIARLKENEDNQKDNDFESSSINESEGKEKKETEDGETDN</sequence>
<feature type="domain" description="C3H1-type" evidence="7">
    <location>
        <begin position="194"/>
        <end position="222"/>
    </location>
</feature>
<dbReference type="Proteomes" id="UP000271087">
    <property type="component" value="Unassembled WGS sequence"/>
</dbReference>
<keyword evidence="1 4" id="KW-0479">Metal-binding</keyword>
<dbReference type="PANTHER" id="PTHR12930">
    <property type="entry name" value="ZINC FINGER PROTEIN 183"/>
    <property type="match status" value="1"/>
</dbReference>
<proteinExistence type="predicted"/>
<dbReference type="PROSITE" id="PS00518">
    <property type="entry name" value="ZF_RING_1"/>
    <property type="match status" value="1"/>
</dbReference>
<dbReference type="WBParaSite" id="nOo.2.0.1.t01798-RA">
    <property type="protein sequence ID" value="nOo.2.0.1.t01798-RA"/>
    <property type="gene ID" value="nOo.2.0.1.g01798"/>
</dbReference>
<dbReference type="PROSITE" id="PS50089">
    <property type="entry name" value="ZF_RING_2"/>
    <property type="match status" value="1"/>
</dbReference>
<dbReference type="GO" id="GO:0034247">
    <property type="term" value="P:snoRNA splicing"/>
    <property type="evidence" value="ECO:0007669"/>
    <property type="project" value="TreeGrafter"/>
</dbReference>
<dbReference type="SMART" id="SM00184">
    <property type="entry name" value="RING"/>
    <property type="match status" value="1"/>
</dbReference>
<keyword evidence="3 4" id="KW-0862">Zinc</keyword>
<feature type="zinc finger region" description="C3H1-type" evidence="4">
    <location>
        <begin position="194"/>
        <end position="222"/>
    </location>
</feature>
<dbReference type="Pfam" id="PF00642">
    <property type="entry name" value="zf-CCCH"/>
    <property type="match status" value="1"/>
</dbReference>
<organism evidence="10">
    <name type="scientific">Onchocerca ochengi</name>
    <name type="common">Filarial nematode worm</name>
    <dbReference type="NCBI Taxonomy" id="42157"/>
    <lineage>
        <taxon>Eukaryota</taxon>
        <taxon>Metazoa</taxon>
        <taxon>Ecdysozoa</taxon>
        <taxon>Nematoda</taxon>
        <taxon>Chromadorea</taxon>
        <taxon>Rhabditida</taxon>
        <taxon>Spirurina</taxon>
        <taxon>Spiruromorpha</taxon>
        <taxon>Filarioidea</taxon>
        <taxon>Onchocercidae</taxon>
        <taxon>Onchocerca</taxon>
    </lineage>
</organism>
<feature type="region of interest" description="Disordered" evidence="5">
    <location>
        <begin position="1"/>
        <end position="97"/>
    </location>
</feature>
<evidence type="ECO:0000259" key="6">
    <source>
        <dbReference type="PROSITE" id="PS50089"/>
    </source>
</evidence>
<reference evidence="10" key="1">
    <citation type="submission" date="2016-06" db="UniProtKB">
        <authorList>
            <consortium name="WormBaseParasite"/>
        </authorList>
    </citation>
    <scope>IDENTIFICATION</scope>
</reference>
<feature type="compositionally biased region" description="Low complexity" evidence="5">
    <location>
        <begin position="76"/>
        <end position="87"/>
    </location>
</feature>
<dbReference type="Gene3D" id="4.10.1000.10">
    <property type="entry name" value="Zinc finger, CCCH-type"/>
    <property type="match status" value="1"/>
</dbReference>
<dbReference type="PANTHER" id="PTHR12930:SF0">
    <property type="entry name" value="RING FINGER PROTEIN 113B"/>
    <property type="match status" value="1"/>
</dbReference>
<dbReference type="InterPro" id="IPR039971">
    <property type="entry name" value="CWC24-like"/>
</dbReference>
<evidence type="ECO:0000313" key="10">
    <source>
        <dbReference type="WBParaSite" id="nOo.2.0.1.t01798-RA"/>
    </source>
</evidence>
<dbReference type="InterPro" id="IPR013083">
    <property type="entry name" value="Znf_RING/FYVE/PHD"/>
</dbReference>
<reference evidence="8 9" key="2">
    <citation type="submission" date="2018-08" db="EMBL/GenBank/DDBJ databases">
        <authorList>
            <person name="Laetsch R D."/>
            <person name="Stevens L."/>
            <person name="Kumar S."/>
            <person name="Blaxter L. M."/>
        </authorList>
    </citation>
    <scope>NUCLEOTIDE SEQUENCE [LARGE SCALE GENOMIC DNA]</scope>
</reference>
<keyword evidence="2 4" id="KW-0863">Zinc-finger</keyword>
<keyword evidence="9" id="KW-1185">Reference proteome</keyword>
<evidence type="ECO:0000313" key="8">
    <source>
        <dbReference type="EMBL" id="VDK64951.1"/>
    </source>
</evidence>
<feature type="compositionally biased region" description="Basic residues" evidence="5">
    <location>
        <begin position="17"/>
        <end position="31"/>
    </location>
</feature>
<dbReference type="Gene3D" id="3.30.40.10">
    <property type="entry name" value="Zinc/RING finger domain, C3HC4 (zinc finger)"/>
    <property type="match status" value="1"/>
</dbReference>